<feature type="non-terminal residue" evidence="2">
    <location>
        <position position="1"/>
    </location>
</feature>
<organism evidence="2 3">
    <name type="scientific">Chiloscyllium punctatum</name>
    <name type="common">Brownbanded bambooshark</name>
    <name type="synonym">Hemiscyllium punctatum</name>
    <dbReference type="NCBI Taxonomy" id="137246"/>
    <lineage>
        <taxon>Eukaryota</taxon>
        <taxon>Metazoa</taxon>
        <taxon>Chordata</taxon>
        <taxon>Craniata</taxon>
        <taxon>Vertebrata</taxon>
        <taxon>Chondrichthyes</taxon>
        <taxon>Elasmobranchii</taxon>
        <taxon>Galeomorphii</taxon>
        <taxon>Galeoidea</taxon>
        <taxon>Orectolobiformes</taxon>
        <taxon>Hemiscylliidae</taxon>
        <taxon>Chiloscyllium</taxon>
    </lineage>
</organism>
<dbReference type="EMBL" id="BEZZ01014552">
    <property type="protein sequence ID" value="GCC39252.1"/>
    <property type="molecule type" value="Genomic_DNA"/>
</dbReference>
<evidence type="ECO:0000313" key="2">
    <source>
        <dbReference type="EMBL" id="GCC39252.1"/>
    </source>
</evidence>
<dbReference type="AlphaFoldDB" id="A0A401T9I9"/>
<gene>
    <name evidence="2" type="ORF">chiPu_0023039</name>
</gene>
<accession>A0A401T9I9</accession>
<evidence type="ECO:0000256" key="1">
    <source>
        <dbReference type="SAM" id="Coils"/>
    </source>
</evidence>
<comment type="caution">
    <text evidence="2">The sequence shown here is derived from an EMBL/GenBank/DDBJ whole genome shotgun (WGS) entry which is preliminary data.</text>
</comment>
<name>A0A401T9I9_CHIPU</name>
<reference evidence="2 3" key="1">
    <citation type="journal article" date="2018" name="Nat. Ecol. Evol.">
        <title>Shark genomes provide insights into elasmobranch evolution and the origin of vertebrates.</title>
        <authorList>
            <person name="Hara Y"/>
            <person name="Yamaguchi K"/>
            <person name="Onimaru K"/>
            <person name="Kadota M"/>
            <person name="Koyanagi M"/>
            <person name="Keeley SD"/>
            <person name="Tatsumi K"/>
            <person name="Tanaka K"/>
            <person name="Motone F"/>
            <person name="Kageyama Y"/>
            <person name="Nozu R"/>
            <person name="Adachi N"/>
            <person name="Nishimura O"/>
            <person name="Nakagawa R"/>
            <person name="Tanegashima C"/>
            <person name="Kiyatake I"/>
            <person name="Matsumoto R"/>
            <person name="Murakumo K"/>
            <person name="Nishida K"/>
            <person name="Terakita A"/>
            <person name="Kuratani S"/>
            <person name="Sato K"/>
            <person name="Hyodo S Kuraku.S."/>
        </authorList>
    </citation>
    <scope>NUCLEOTIDE SEQUENCE [LARGE SCALE GENOMIC DNA]</scope>
</reference>
<feature type="coiled-coil region" evidence="1">
    <location>
        <begin position="2"/>
        <end position="29"/>
    </location>
</feature>
<proteinExistence type="predicted"/>
<keyword evidence="3" id="KW-1185">Reference proteome</keyword>
<dbReference type="Proteomes" id="UP000287033">
    <property type="component" value="Unassembled WGS sequence"/>
</dbReference>
<protein>
    <submittedName>
        <fullName evidence="2">Uncharacterized protein</fullName>
    </submittedName>
</protein>
<sequence>ELKKMEEEKKKVEANLEEFKKLCEVADKMKDLTK</sequence>
<keyword evidence="1" id="KW-0175">Coiled coil</keyword>
<evidence type="ECO:0000313" key="3">
    <source>
        <dbReference type="Proteomes" id="UP000287033"/>
    </source>
</evidence>